<dbReference type="InterPro" id="IPR029058">
    <property type="entry name" value="AB_hydrolase_fold"/>
</dbReference>
<dbReference type="InterPro" id="IPR013094">
    <property type="entry name" value="AB_hydrolase_3"/>
</dbReference>
<keyword evidence="1" id="KW-0378">Hydrolase</keyword>
<dbReference type="EMBL" id="KL198031">
    <property type="protein sequence ID" value="KDQ15740.1"/>
    <property type="molecule type" value="Genomic_DNA"/>
</dbReference>
<sequence>MLSSMLPWPFGDGTTSSTTAIIYHSSSSESPFSSLFPLLHHYDVPGLPPPSSRVDPLLPQRQHQRLSVLEFWRYAAFVARKMTDAAGALASHHIWGPRKASWGWEMSIVTSFTRGLGKHTHLTNVQVVRAVSLITGLIPLPSDALVTPVTFRVRKRNLRGFFAKYDRLEDGTRELTGEWIVNKRHWQRLQAASKRNACRKDNPIPVVERVVYYIHGGAYFACSAATHRQMTIAISKSTESRVFAINYRLAPETKFPGPLHDVVCGYMRLIEDLAIPAENIIVSGDSAGGGLSLGLLLYLRDNGYPLPGGAILMSPWIDLTMSCDSWATNEEFDVICSTDPDDHMHPVMNYLGAEGIEAYLTHPYASPLFGHMIGLPPLLIQSGTAECLRDENVLLAYKAKLAGVTVRHELFEDCVHVFQMFPFLAASKQAFGAMRGFVVDVVGTYLKPKDSIGKDLEKEMMSAQSKVVGADGEVEVELKGMGEALVEKMSRDLEEDNGSPSPTPSWAPSTTAVSPSETPVSSKRELEIDTRSMGATTSLPSPLQRSPTRPRAASHSTPTSTAPPYNTLSPSSPSPPRARNHRRTLTAASLVMLPSRPAFKEMTSQTPIILFTAPSTNLRERTHSHPDIVQLCKSWVEQSPVDFTRAYRGDDAHY</sequence>
<dbReference type="InterPro" id="IPR050300">
    <property type="entry name" value="GDXG_lipolytic_enzyme"/>
</dbReference>
<dbReference type="Proteomes" id="UP000027195">
    <property type="component" value="Unassembled WGS sequence"/>
</dbReference>
<proteinExistence type="predicted"/>
<dbReference type="AlphaFoldDB" id="A0A067MLY6"/>
<feature type="compositionally biased region" description="Polar residues" evidence="2">
    <location>
        <begin position="533"/>
        <end position="547"/>
    </location>
</feature>
<reference evidence="5" key="1">
    <citation type="journal article" date="2014" name="Proc. Natl. Acad. Sci. U.S.A.">
        <title>Extensive sampling of basidiomycete genomes demonstrates inadequacy of the white-rot/brown-rot paradigm for wood decay fungi.</title>
        <authorList>
            <person name="Riley R."/>
            <person name="Salamov A.A."/>
            <person name="Brown D.W."/>
            <person name="Nagy L.G."/>
            <person name="Floudas D."/>
            <person name="Held B.W."/>
            <person name="Levasseur A."/>
            <person name="Lombard V."/>
            <person name="Morin E."/>
            <person name="Otillar R."/>
            <person name="Lindquist E.A."/>
            <person name="Sun H."/>
            <person name="LaButti K.M."/>
            <person name="Schmutz J."/>
            <person name="Jabbour D."/>
            <person name="Luo H."/>
            <person name="Baker S.E."/>
            <person name="Pisabarro A.G."/>
            <person name="Walton J.D."/>
            <person name="Blanchette R.A."/>
            <person name="Henrissat B."/>
            <person name="Martin F."/>
            <person name="Cullen D."/>
            <person name="Hibbett D.S."/>
            <person name="Grigoriev I.V."/>
        </authorList>
    </citation>
    <scope>NUCLEOTIDE SEQUENCE [LARGE SCALE GENOMIC DNA]</scope>
    <source>
        <strain evidence="5">FD-172 SS1</strain>
    </source>
</reference>
<accession>A0A067MLY6</accession>
<feature type="region of interest" description="Disordered" evidence="2">
    <location>
        <begin position="491"/>
        <end position="581"/>
    </location>
</feature>
<dbReference type="SUPFAM" id="SSF53474">
    <property type="entry name" value="alpha/beta-Hydrolases"/>
    <property type="match status" value="1"/>
</dbReference>
<feature type="domain" description="Alpha/beta hydrolase fold-3" evidence="3">
    <location>
        <begin position="211"/>
        <end position="419"/>
    </location>
</feature>
<dbReference type="HOGENOM" id="CLU_020372_0_0_1"/>
<protein>
    <recommendedName>
        <fullName evidence="3">Alpha/beta hydrolase fold-3 domain-containing protein</fullName>
    </recommendedName>
</protein>
<dbReference type="PANTHER" id="PTHR48081:SF26">
    <property type="entry name" value="ALPHA_BETA HYDROLASE FOLD-3 DOMAIN-CONTAINING PROTEIN"/>
    <property type="match status" value="1"/>
</dbReference>
<organism evidence="4 5">
    <name type="scientific">Botryobasidium botryosum (strain FD-172 SS1)</name>
    <dbReference type="NCBI Taxonomy" id="930990"/>
    <lineage>
        <taxon>Eukaryota</taxon>
        <taxon>Fungi</taxon>
        <taxon>Dikarya</taxon>
        <taxon>Basidiomycota</taxon>
        <taxon>Agaricomycotina</taxon>
        <taxon>Agaricomycetes</taxon>
        <taxon>Cantharellales</taxon>
        <taxon>Botryobasidiaceae</taxon>
        <taxon>Botryobasidium</taxon>
    </lineage>
</organism>
<evidence type="ECO:0000313" key="4">
    <source>
        <dbReference type="EMBL" id="KDQ15740.1"/>
    </source>
</evidence>
<dbReference type="InParanoid" id="A0A067MLY6"/>
<feature type="compositionally biased region" description="Low complexity" evidence="2">
    <location>
        <begin position="504"/>
        <end position="516"/>
    </location>
</feature>
<dbReference type="STRING" id="930990.A0A067MLY6"/>
<keyword evidence="5" id="KW-1185">Reference proteome</keyword>
<dbReference type="OrthoDB" id="408631at2759"/>
<dbReference type="Gene3D" id="3.40.50.1820">
    <property type="entry name" value="alpha/beta hydrolase"/>
    <property type="match status" value="1"/>
</dbReference>
<dbReference type="Pfam" id="PF07859">
    <property type="entry name" value="Abhydrolase_3"/>
    <property type="match status" value="1"/>
</dbReference>
<evidence type="ECO:0000313" key="5">
    <source>
        <dbReference type="Proteomes" id="UP000027195"/>
    </source>
</evidence>
<dbReference type="GO" id="GO:0016787">
    <property type="term" value="F:hydrolase activity"/>
    <property type="evidence" value="ECO:0007669"/>
    <property type="project" value="UniProtKB-KW"/>
</dbReference>
<evidence type="ECO:0000259" key="3">
    <source>
        <dbReference type="Pfam" id="PF07859"/>
    </source>
</evidence>
<dbReference type="FunFam" id="3.40.50.1820:FF:000252">
    <property type="entry name" value="Related to calmodulin-dependent protein kinase"/>
    <property type="match status" value="1"/>
</dbReference>
<feature type="compositionally biased region" description="Polar residues" evidence="2">
    <location>
        <begin position="554"/>
        <end position="568"/>
    </location>
</feature>
<evidence type="ECO:0000256" key="2">
    <source>
        <dbReference type="SAM" id="MobiDB-lite"/>
    </source>
</evidence>
<name>A0A067MLY6_BOTB1</name>
<evidence type="ECO:0000256" key="1">
    <source>
        <dbReference type="ARBA" id="ARBA00022801"/>
    </source>
</evidence>
<dbReference type="PANTHER" id="PTHR48081">
    <property type="entry name" value="AB HYDROLASE SUPERFAMILY PROTEIN C4A8.06C"/>
    <property type="match status" value="1"/>
</dbReference>
<gene>
    <name evidence="4" type="ORF">BOTBODRAFT_65401</name>
</gene>